<proteinExistence type="inferred from homology"/>
<dbReference type="Gene3D" id="3.40.50.720">
    <property type="entry name" value="NAD(P)-binding Rossmann-like Domain"/>
    <property type="match status" value="1"/>
</dbReference>
<evidence type="ECO:0000256" key="1">
    <source>
        <dbReference type="ARBA" id="ARBA00006484"/>
    </source>
</evidence>
<dbReference type="EMBL" id="JABEPP010000004">
    <property type="protein sequence ID" value="NNM73655.1"/>
    <property type="molecule type" value="Genomic_DNA"/>
</dbReference>
<dbReference type="RefSeq" id="WP_171219153.1">
    <property type="nucleotide sequence ID" value="NZ_JABEPP010000004.1"/>
</dbReference>
<dbReference type="InterPro" id="IPR050259">
    <property type="entry name" value="SDR"/>
</dbReference>
<evidence type="ECO:0000313" key="3">
    <source>
        <dbReference type="Proteomes" id="UP000564885"/>
    </source>
</evidence>
<sequence>MDLGLKGKRALVLSSSRGLGRGIAEAIAGEGADVFMTARSEDKLKAAAEAINARGSGKASYMAADLKTDLEGIHRRAVEALGGPIDILVANTGGPPAGTALGVDPELWTAQFEAMVLPVIRLAGLVIGPMRERGFGRILVVASSGVIQPIPNLVISNTLRSSLVGWSKTLSNEVAADGVTVNMILPGRIETDRTGELDAANAKKQNTTVEEIARAARASIPAGRYGRVQEFADVAAFLVSERASYVTGSLIRVDGGAIRSV</sequence>
<dbReference type="Pfam" id="PF13561">
    <property type="entry name" value="adh_short_C2"/>
    <property type="match status" value="1"/>
</dbReference>
<dbReference type="InterPro" id="IPR036291">
    <property type="entry name" value="NAD(P)-bd_dom_sf"/>
</dbReference>
<accession>A0A849IBL9</accession>
<dbReference type="PANTHER" id="PTHR42879">
    <property type="entry name" value="3-OXOACYL-(ACYL-CARRIER-PROTEIN) REDUCTASE"/>
    <property type="match status" value="1"/>
</dbReference>
<comment type="similarity">
    <text evidence="1">Belongs to the short-chain dehydrogenases/reductases (SDR) family.</text>
</comment>
<name>A0A849IBL9_9HYPH</name>
<reference evidence="2 3" key="1">
    <citation type="submission" date="2020-04" db="EMBL/GenBank/DDBJ databases">
        <title>Enterovirga sp. isolate from soil.</title>
        <authorList>
            <person name="Chea S."/>
            <person name="Kim D.-U."/>
        </authorList>
    </citation>
    <scope>NUCLEOTIDE SEQUENCE [LARGE SCALE GENOMIC DNA]</scope>
    <source>
        <strain evidence="2 3">DB1703</strain>
    </source>
</reference>
<organism evidence="2 3">
    <name type="scientific">Enterovirga aerilata</name>
    <dbReference type="NCBI Taxonomy" id="2730920"/>
    <lineage>
        <taxon>Bacteria</taxon>
        <taxon>Pseudomonadati</taxon>
        <taxon>Pseudomonadota</taxon>
        <taxon>Alphaproteobacteria</taxon>
        <taxon>Hyphomicrobiales</taxon>
        <taxon>Methylobacteriaceae</taxon>
        <taxon>Enterovirga</taxon>
    </lineage>
</organism>
<gene>
    <name evidence="2" type="ORF">HJG44_14800</name>
</gene>
<dbReference type="AlphaFoldDB" id="A0A849IBL9"/>
<evidence type="ECO:0000313" key="2">
    <source>
        <dbReference type="EMBL" id="NNM73655.1"/>
    </source>
</evidence>
<dbReference type="PRINTS" id="PR00081">
    <property type="entry name" value="GDHRDH"/>
</dbReference>
<dbReference type="SUPFAM" id="SSF51735">
    <property type="entry name" value="NAD(P)-binding Rossmann-fold domains"/>
    <property type="match status" value="1"/>
</dbReference>
<protein>
    <submittedName>
        <fullName evidence="2">SDR family oxidoreductase</fullName>
    </submittedName>
</protein>
<keyword evidence="3" id="KW-1185">Reference proteome</keyword>
<dbReference type="Proteomes" id="UP000564885">
    <property type="component" value="Unassembled WGS sequence"/>
</dbReference>
<dbReference type="PANTHER" id="PTHR42879:SF6">
    <property type="entry name" value="NADPH-DEPENDENT REDUCTASE BACG"/>
    <property type="match status" value="1"/>
</dbReference>
<comment type="caution">
    <text evidence="2">The sequence shown here is derived from an EMBL/GenBank/DDBJ whole genome shotgun (WGS) entry which is preliminary data.</text>
</comment>
<dbReference type="InterPro" id="IPR002347">
    <property type="entry name" value="SDR_fam"/>
</dbReference>